<dbReference type="Proteomes" id="UP000054248">
    <property type="component" value="Unassembled WGS sequence"/>
</dbReference>
<proteinExistence type="predicted"/>
<evidence type="ECO:0000313" key="3">
    <source>
        <dbReference type="EMBL" id="KIO30406.1"/>
    </source>
</evidence>
<dbReference type="InterPro" id="IPR051908">
    <property type="entry name" value="Ribosomal_N-acetyltransferase"/>
</dbReference>
<organism evidence="3 4">
    <name type="scientific">Tulasnella calospora MUT 4182</name>
    <dbReference type="NCBI Taxonomy" id="1051891"/>
    <lineage>
        <taxon>Eukaryota</taxon>
        <taxon>Fungi</taxon>
        <taxon>Dikarya</taxon>
        <taxon>Basidiomycota</taxon>
        <taxon>Agaricomycotina</taxon>
        <taxon>Agaricomycetes</taxon>
        <taxon>Cantharellales</taxon>
        <taxon>Tulasnellaceae</taxon>
        <taxon>Tulasnella</taxon>
    </lineage>
</organism>
<dbReference type="GO" id="GO:0008999">
    <property type="term" value="F:protein-N-terminal-alanine acetyltransferase activity"/>
    <property type="evidence" value="ECO:0007669"/>
    <property type="project" value="TreeGrafter"/>
</dbReference>
<dbReference type="InterPro" id="IPR000182">
    <property type="entry name" value="GNAT_dom"/>
</dbReference>
<dbReference type="OrthoDB" id="41238at2759"/>
<dbReference type="PANTHER" id="PTHR43441">
    <property type="entry name" value="RIBOSOMAL-PROTEIN-SERINE ACETYLTRANSFERASE"/>
    <property type="match status" value="1"/>
</dbReference>
<dbReference type="SUPFAM" id="SSF55729">
    <property type="entry name" value="Acyl-CoA N-acyltransferases (Nat)"/>
    <property type="match status" value="1"/>
</dbReference>
<evidence type="ECO:0000313" key="4">
    <source>
        <dbReference type="Proteomes" id="UP000054248"/>
    </source>
</evidence>
<dbReference type="AlphaFoldDB" id="A0A0C3QPW6"/>
<protein>
    <recommendedName>
        <fullName evidence="2">N-acetyltransferase domain-containing protein</fullName>
    </recommendedName>
</protein>
<gene>
    <name evidence="3" type="ORF">M407DRAFT_242189</name>
</gene>
<evidence type="ECO:0000256" key="1">
    <source>
        <dbReference type="SAM" id="MobiDB-lite"/>
    </source>
</evidence>
<reference evidence="3 4" key="1">
    <citation type="submission" date="2014-04" db="EMBL/GenBank/DDBJ databases">
        <authorList>
            <consortium name="DOE Joint Genome Institute"/>
            <person name="Kuo A."/>
            <person name="Girlanda M."/>
            <person name="Perotto S."/>
            <person name="Kohler A."/>
            <person name="Nagy L.G."/>
            <person name="Floudas D."/>
            <person name="Copeland A."/>
            <person name="Barry K.W."/>
            <person name="Cichocki N."/>
            <person name="Veneault-Fourrey C."/>
            <person name="LaButti K."/>
            <person name="Lindquist E.A."/>
            <person name="Lipzen A."/>
            <person name="Lundell T."/>
            <person name="Morin E."/>
            <person name="Murat C."/>
            <person name="Sun H."/>
            <person name="Tunlid A."/>
            <person name="Henrissat B."/>
            <person name="Grigoriev I.V."/>
            <person name="Hibbett D.S."/>
            <person name="Martin F."/>
            <person name="Nordberg H.P."/>
            <person name="Cantor M.N."/>
            <person name="Hua S.X."/>
        </authorList>
    </citation>
    <scope>NUCLEOTIDE SEQUENCE [LARGE SCALE GENOMIC DNA]</scope>
    <source>
        <strain evidence="3 4">MUT 4182</strain>
    </source>
</reference>
<dbReference type="Gene3D" id="3.40.630.30">
    <property type="match status" value="1"/>
</dbReference>
<reference evidence="4" key="2">
    <citation type="submission" date="2015-01" db="EMBL/GenBank/DDBJ databases">
        <title>Evolutionary Origins and Diversification of the Mycorrhizal Mutualists.</title>
        <authorList>
            <consortium name="DOE Joint Genome Institute"/>
            <consortium name="Mycorrhizal Genomics Consortium"/>
            <person name="Kohler A."/>
            <person name="Kuo A."/>
            <person name="Nagy L.G."/>
            <person name="Floudas D."/>
            <person name="Copeland A."/>
            <person name="Barry K.W."/>
            <person name="Cichocki N."/>
            <person name="Veneault-Fourrey C."/>
            <person name="LaButti K."/>
            <person name="Lindquist E.A."/>
            <person name="Lipzen A."/>
            <person name="Lundell T."/>
            <person name="Morin E."/>
            <person name="Murat C."/>
            <person name="Riley R."/>
            <person name="Ohm R."/>
            <person name="Sun H."/>
            <person name="Tunlid A."/>
            <person name="Henrissat B."/>
            <person name="Grigoriev I.V."/>
            <person name="Hibbett D.S."/>
            <person name="Martin F."/>
        </authorList>
    </citation>
    <scope>NUCLEOTIDE SEQUENCE [LARGE SCALE GENOMIC DNA]</scope>
    <source>
        <strain evidence="4">MUT 4182</strain>
    </source>
</reference>
<name>A0A0C3QPW6_9AGAM</name>
<dbReference type="GO" id="GO:1990189">
    <property type="term" value="F:protein N-terminal-serine acetyltransferase activity"/>
    <property type="evidence" value="ECO:0007669"/>
    <property type="project" value="TreeGrafter"/>
</dbReference>
<dbReference type="EMBL" id="KN822972">
    <property type="protein sequence ID" value="KIO30406.1"/>
    <property type="molecule type" value="Genomic_DNA"/>
</dbReference>
<dbReference type="PANTHER" id="PTHR43441:SF5">
    <property type="entry name" value="FAMILY ACETYLTRANSFERASE, PUTATIVE-RELATED"/>
    <property type="match status" value="1"/>
</dbReference>
<evidence type="ECO:0000259" key="2">
    <source>
        <dbReference type="PROSITE" id="PS51186"/>
    </source>
</evidence>
<sequence length="258" mass="28798">MAYVNLYKPPTKDVQLLNDDAPLDLNFCLPVPDELSSERVKLVPFIPALHRSQWLDGVAGNPSLYDYLPYGPFDQSGVDAFNLWYEQRIRGDPTTVLFAIIDKTSPNPDSHPSQGGALAGVIAYLQTFPQSLSTEIGHIVILPKWQRTFLNTNAVGLLLIHALEVPENGGWGLRRVQWQANAENAPSRRAAERMGFKMEGIIRWQRLLPGSYGRPSASAKDRKGDPQPDAPGRHTAMLALCWDHYDRTGLEALMARKQ</sequence>
<accession>A0A0C3QPW6</accession>
<feature type="region of interest" description="Disordered" evidence="1">
    <location>
        <begin position="212"/>
        <end position="232"/>
    </location>
</feature>
<dbReference type="HOGENOM" id="CLU_078023_0_0_1"/>
<feature type="domain" description="N-acetyltransferase" evidence="2">
    <location>
        <begin position="68"/>
        <end position="215"/>
    </location>
</feature>
<keyword evidence="4" id="KW-1185">Reference proteome</keyword>
<dbReference type="PROSITE" id="PS51186">
    <property type="entry name" value="GNAT"/>
    <property type="match status" value="1"/>
</dbReference>
<dbReference type="InterPro" id="IPR016181">
    <property type="entry name" value="Acyl_CoA_acyltransferase"/>
</dbReference>
<dbReference type="Pfam" id="PF13302">
    <property type="entry name" value="Acetyltransf_3"/>
    <property type="match status" value="1"/>
</dbReference>